<sequence>MAASPDTAAPTQDGSPSPKSPPKYPDFCGRHRLHVEVQILNREITFLESIMCNFLVGVAFSSGGLLSSVFKRSCNHWKLLRLFLDAAKTEVCSEADLICATSHGYAAHVHALLCGSEGQIDVHVSLQETAAAALEAILVSTAIASEIAVFGLTVVLQVAVARDVLVAVCGTVAPAVKSKAPATVPKLAAAAIVSVDR</sequence>
<feature type="region of interest" description="Disordered" evidence="1">
    <location>
        <begin position="1"/>
        <end position="22"/>
    </location>
</feature>
<dbReference type="OrthoDB" id="784350at2759"/>
<organism evidence="2 3">
    <name type="scientific">Vanilla planifolia</name>
    <name type="common">Vanilla</name>
    <dbReference type="NCBI Taxonomy" id="51239"/>
    <lineage>
        <taxon>Eukaryota</taxon>
        <taxon>Viridiplantae</taxon>
        <taxon>Streptophyta</taxon>
        <taxon>Embryophyta</taxon>
        <taxon>Tracheophyta</taxon>
        <taxon>Spermatophyta</taxon>
        <taxon>Magnoliopsida</taxon>
        <taxon>Liliopsida</taxon>
        <taxon>Asparagales</taxon>
        <taxon>Orchidaceae</taxon>
        <taxon>Vanilloideae</taxon>
        <taxon>Vanilleae</taxon>
        <taxon>Vanilla</taxon>
    </lineage>
</organism>
<gene>
    <name evidence="2" type="ORF">HPP92_015987</name>
</gene>
<comment type="caution">
    <text evidence="2">The sequence shown here is derived from an EMBL/GenBank/DDBJ whole genome shotgun (WGS) entry which is preliminary data.</text>
</comment>
<accession>A0A835QDY8</accession>
<reference evidence="2 3" key="1">
    <citation type="journal article" date="2020" name="Nat. Food">
        <title>A phased Vanilla planifolia genome enables genetic improvement of flavour and production.</title>
        <authorList>
            <person name="Hasing T."/>
            <person name="Tang H."/>
            <person name="Brym M."/>
            <person name="Khazi F."/>
            <person name="Huang T."/>
            <person name="Chambers A.H."/>
        </authorList>
    </citation>
    <scope>NUCLEOTIDE SEQUENCE [LARGE SCALE GENOMIC DNA]</scope>
    <source>
        <tissue evidence="2">Leaf</tissue>
    </source>
</reference>
<evidence type="ECO:0000313" key="2">
    <source>
        <dbReference type="EMBL" id="KAG0471441.1"/>
    </source>
</evidence>
<dbReference type="Proteomes" id="UP000639772">
    <property type="component" value="Unassembled WGS sequence"/>
</dbReference>
<dbReference type="AlphaFoldDB" id="A0A835QDY8"/>
<dbReference type="PANTHER" id="PTHR32378:SF10">
    <property type="entry name" value="GUANINE NUCLEOTIDE-BINDING PROTEIN SUBUNIT GAMMA 3"/>
    <property type="match status" value="1"/>
</dbReference>
<dbReference type="EMBL" id="JADCNM010000008">
    <property type="protein sequence ID" value="KAG0471441.1"/>
    <property type="molecule type" value="Genomic_DNA"/>
</dbReference>
<protein>
    <submittedName>
        <fullName evidence="2">Uncharacterized protein</fullName>
    </submittedName>
</protein>
<evidence type="ECO:0000256" key="1">
    <source>
        <dbReference type="SAM" id="MobiDB-lite"/>
    </source>
</evidence>
<dbReference type="PANTHER" id="PTHR32378">
    <property type="entry name" value="GUANINE NUCLEOTIDE-BINDING PROTEIN SUBUNIT GAMMA 3"/>
    <property type="match status" value="1"/>
</dbReference>
<evidence type="ECO:0000313" key="3">
    <source>
        <dbReference type="Proteomes" id="UP000639772"/>
    </source>
</evidence>
<name>A0A835QDY8_VANPL</name>
<dbReference type="InterPro" id="IPR055305">
    <property type="entry name" value="GG3-like"/>
</dbReference>
<proteinExistence type="predicted"/>